<dbReference type="Proteomes" id="UP001369086">
    <property type="component" value="Unassembled WGS sequence"/>
</dbReference>
<organism evidence="2 3">
    <name type="scientific">Huso huso</name>
    <name type="common">Beluga</name>
    <name type="synonym">Acipenser huso</name>
    <dbReference type="NCBI Taxonomy" id="61971"/>
    <lineage>
        <taxon>Eukaryota</taxon>
        <taxon>Metazoa</taxon>
        <taxon>Chordata</taxon>
        <taxon>Craniata</taxon>
        <taxon>Vertebrata</taxon>
        <taxon>Euteleostomi</taxon>
        <taxon>Actinopterygii</taxon>
        <taxon>Chondrostei</taxon>
        <taxon>Acipenseriformes</taxon>
        <taxon>Acipenseridae</taxon>
        <taxon>Huso</taxon>
    </lineage>
</organism>
<evidence type="ECO:0000259" key="1">
    <source>
        <dbReference type="PROSITE" id="PS50041"/>
    </source>
</evidence>
<dbReference type="EMBL" id="JAHFZB010000288">
    <property type="protein sequence ID" value="KAK6464945.1"/>
    <property type="molecule type" value="Genomic_DNA"/>
</dbReference>
<dbReference type="PROSITE" id="PS50041">
    <property type="entry name" value="C_TYPE_LECTIN_2"/>
    <property type="match status" value="1"/>
</dbReference>
<feature type="domain" description="C-type lectin" evidence="1">
    <location>
        <begin position="14"/>
        <end position="124"/>
    </location>
</feature>
<dbReference type="SUPFAM" id="SSF56436">
    <property type="entry name" value="C-type lectin-like"/>
    <property type="match status" value="1"/>
</dbReference>
<protein>
    <submittedName>
        <fullName evidence="2">Snaclec subunit B-like</fullName>
    </submittedName>
</protein>
<sequence>AGLCAAASCHTRKYHLVQTKKNWTEARSYCREKHTDLVTVHSPEEQQQLQNIVKNEASDFKKETNNRFWIGLYQDSENWQWSTGDAVSYTNWTAGTGGLFCATADAGGSWGQSVCHDQKPFMCYNGMISICVKETCANAKAMSLCC</sequence>
<dbReference type="PANTHER" id="PTHR45784:SF5">
    <property type="entry name" value="C-TYPE LECTIN DOMAIN FAMILY 20 MEMBER A-RELATED"/>
    <property type="match status" value="1"/>
</dbReference>
<dbReference type="InterPro" id="IPR016186">
    <property type="entry name" value="C-type_lectin-like/link_sf"/>
</dbReference>
<accession>A0ABR0Y0C1</accession>
<dbReference type="Pfam" id="PF00059">
    <property type="entry name" value="Lectin_C"/>
    <property type="match status" value="1"/>
</dbReference>
<dbReference type="Gene3D" id="3.10.100.10">
    <property type="entry name" value="Mannose-Binding Protein A, subunit A"/>
    <property type="match status" value="1"/>
</dbReference>
<dbReference type="InterPro" id="IPR016187">
    <property type="entry name" value="CTDL_fold"/>
</dbReference>
<evidence type="ECO:0000313" key="3">
    <source>
        <dbReference type="Proteomes" id="UP001369086"/>
    </source>
</evidence>
<evidence type="ECO:0000313" key="2">
    <source>
        <dbReference type="EMBL" id="KAK6464945.1"/>
    </source>
</evidence>
<keyword evidence="3" id="KW-1185">Reference proteome</keyword>
<name>A0ABR0Y0C1_HUSHU</name>
<gene>
    <name evidence="2" type="ORF">HHUSO_G36827</name>
</gene>
<reference evidence="2 3" key="1">
    <citation type="submission" date="2021-05" db="EMBL/GenBank/DDBJ databases">
        <authorList>
            <person name="Zahm M."/>
            <person name="Klopp C."/>
            <person name="Cabau C."/>
            <person name="Kuhl H."/>
            <person name="Suciu R."/>
            <person name="Ciorpac M."/>
            <person name="Holostenco D."/>
            <person name="Gessner J."/>
            <person name="Wuertz S."/>
            <person name="Hohne C."/>
            <person name="Stock M."/>
            <person name="Gislard M."/>
            <person name="Lluch J."/>
            <person name="Milhes M."/>
            <person name="Lampietro C."/>
            <person name="Lopez Roques C."/>
            <person name="Donnadieu C."/>
            <person name="Du K."/>
            <person name="Schartl M."/>
            <person name="Guiguen Y."/>
        </authorList>
    </citation>
    <scope>NUCLEOTIDE SEQUENCE [LARGE SCALE GENOMIC DNA]</scope>
    <source>
        <strain evidence="2">Hh-F2</strain>
        <tissue evidence="2">Blood</tissue>
    </source>
</reference>
<dbReference type="SMART" id="SM00034">
    <property type="entry name" value="CLECT"/>
    <property type="match status" value="1"/>
</dbReference>
<proteinExistence type="predicted"/>
<dbReference type="PANTHER" id="PTHR45784">
    <property type="entry name" value="C-TYPE LECTIN DOMAIN FAMILY 20 MEMBER A-RELATED"/>
    <property type="match status" value="1"/>
</dbReference>
<feature type="non-terminal residue" evidence="2">
    <location>
        <position position="1"/>
    </location>
</feature>
<comment type="caution">
    <text evidence="2">The sequence shown here is derived from an EMBL/GenBank/DDBJ whole genome shotgun (WGS) entry which is preliminary data.</text>
</comment>
<dbReference type="InterPro" id="IPR001304">
    <property type="entry name" value="C-type_lectin-like"/>
</dbReference>